<gene>
    <name evidence="2" type="ORF">BU24DRAFT_432295</name>
</gene>
<dbReference type="PANTHER" id="PTHR33112">
    <property type="entry name" value="DOMAIN PROTEIN, PUTATIVE-RELATED"/>
    <property type="match status" value="1"/>
</dbReference>
<evidence type="ECO:0000259" key="1">
    <source>
        <dbReference type="Pfam" id="PF06985"/>
    </source>
</evidence>
<proteinExistence type="predicted"/>
<evidence type="ECO:0000313" key="3">
    <source>
        <dbReference type="Proteomes" id="UP000799778"/>
    </source>
</evidence>
<organism evidence="2 3">
    <name type="scientific">Aaosphaeria arxii CBS 175.79</name>
    <dbReference type="NCBI Taxonomy" id="1450172"/>
    <lineage>
        <taxon>Eukaryota</taxon>
        <taxon>Fungi</taxon>
        <taxon>Dikarya</taxon>
        <taxon>Ascomycota</taxon>
        <taxon>Pezizomycotina</taxon>
        <taxon>Dothideomycetes</taxon>
        <taxon>Pleosporomycetidae</taxon>
        <taxon>Pleosporales</taxon>
        <taxon>Pleosporales incertae sedis</taxon>
        <taxon>Aaosphaeria</taxon>
    </lineage>
</organism>
<evidence type="ECO:0000313" key="2">
    <source>
        <dbReference type="EMBL" id="KAF2017636.1"/>
    </source>
</evidence>
<dbReference type="Proteomes" id="UP000799778">
    <property type="component" value="Unassembled WGS sequence"/>
</dbReference>
<protein>
    <submittedName>
        <fullName evidence="2">HET-domain-containing protein</fullName>
    </submittedName>
</protein>
<name>A0A6A5XXG1_9PLEO</name>
<feature type="domain" description="Heterokaryon incompatibility" evidence="1">
    <location>
        <begin position="212"/>
        <end position="380"/>
    </location>
</feature>
<reference evidence="2" key="1">
    <citation type="journal article" date="2020" name="Stud. Mycol.">
        <title>101 Dothideomycetes genomes: a test case for predicting lifestyles and emergence of pathogens.</title>
        <authorList>
            <person name="Haridas S."/>
            <person name="Albert R."/>
            <person name="Binder M."/>
            <person name="Bloem J."/>
            <person name="Labutti K."/>
            <person name="Salamov A."/>
            <person name="Andreopoulos B."/>
            <person name="Baker S."/>
            <person name="Barry K."/>
            <person name="Bills G."/>
            <person name="Bluhm B."/>
            <person name="Cannon C."/>
            <person name="Castanera R."/>
            <person name="Culley D."/>
            <person name="Daum C."/>
            <person name="Ezra D."/>
            <person name="Gonzalez J."/>
            <person name="Henrissat B."/>
            <person name="Kuo A."/>
            <person name="Liang C."/>
            <person name="Lipzen A."/>
            <person name="Lutzoni F."/>
            <person name="Magnuson J."/>
            <person name="Mondo S."/>
            <person name="Nolan M."/>
            <person name="Ohm R."/>
            <person name="Pangilinan J."/>
            <person name="Park H.-J."/>
            <person name="Ramirez L."/>
            <person name="Alfaro M."/>
            <person name="Sun H."/>
            <person name="Tritt A."/>
            <person name="Yoshinaga Y."/>
            <person name="Zwiers L.-H."/>
            <person name="Turgeon B."/>
            <person name="Goodwin S."/>
            <person name="Spatafora J."/>
            <person name="Crous P."/>
            <person name="Grigoriev I."/>
        </authorList>
    </citation>
    <scope>NUCLEOTIDE SEQUENCE</scope>
    <source>
        <strain evidence="2">CBS 175.79</strain>
    </source>
</reference>
<dbReference type="InterPro" id="IPR010730">
    <property type="entry name" value="HET"/>
</dbReference>
<dbReference type="Pfam" id="PF06985">
    <property type="entry name" value="HET"/>
    <property type="match status" value="1"/>
</dbReference>
<dbReference type="AlphaFoldDB" id="A0A6A5XXG1"/>
<dbReference type="GeneID" id="54287313"/>
<dbReference type="EMBL" id="ML978068">
    <property type="protein sequence ID" value="KAF2017636.1"/>
    <property type="molecule type" value="Genomic_DNA"/>
</dbReference>
<dbReference type="RefSeq" id="XP_033385975.1">
    <property type="nucleotide sequence ID" value="XM_033529916.1"/>
</dbReference>
<accession>A0A6A5XXG1</accession>
<keyword evidence="3" id="KW-1185">Reference proteome</keyword>
<dbReference type="PANTHER" id="PTHR33112:SF9">
    <property type="entry name" value="HETEROKARYON INCOMPATIBILITY DOMAIN-CONTAINING PROTEIN"/>
    <property type="match status" value="1"/>
</dbReference>
<dbReference type="OrthoDB" id="5347061at2759"/>
<sequence>MVSICPNCKGLQNRLGASDLGHGHAPQRTQWLSTTLPDLELSANEGCRACSLLLQGILLHHHRFAGAKQGDVKIKAESFNDSNAQRHLSVELRWVQPDFDIPDQHEMNGDDDSEAHPDLKLEFFVDVSTPSPFPAIGTGRHLTNDSLQNTGISTIRGLIQNCVAHHSSCQQNASTALPTRLLDVLSGDDPDGVRLCLIESNGSDQSYEVGEYCTLSYCYGTGTKIPRTTTKTLQAYQKNIPWIVLPRTFQQAITLTRDLGVRWLWIDALCIVQDDVTDRDREIQNLDTIFGNSFLTMAATSASDSDHGLFRSKITTDKLPVTDNTGWVSDVYVREQPTHYSFKASFDEEAHMNDWELPFNTSPDVNLHTPLLTRAWAYAESLLARRVLHFTDSELILECREGYQCECERIDNSLYDSRATNTVKQELSRMLSEAVSESDLSTSSETLRDDRADSLVSKFAATSINGPTEALFQARDDALQLWSYIVTEHTARKLTHEEDRLSSIVGVAKVLNRIIQSGYVAGHYTYSTLGLLWYPNDGNICHRPDNSVPSWSWASIEGSPIFFDNATAMDLACTASFSAKDGGRHAWSPTRGGAVTIAAAMATEAELRIDATNEYSLVKNSVSVEFRPDTAPTHGHHDIKSGDALVCVLVSMTFRSSIIGLVLKRSKSEPEKYRRVGRFECYDCQKDGTDDDPEDAESLFGYWFPEIEDMTKLDDGPRQTYIVI</sequence>